<dbReference type="GO" id="GO:0020037">
    <property type="term" value="F:heme binding"/>
    <property type="evidence" value="ECO:0007669"/>
    <property type="project" value="InterPro"/>
</dbReference>
<protein>
    <submittedName>
        <fullName evidence="8">Cytochrome P450</fullName>
    </submittedName>
</protein>
<gene>
    <name evidence="8" type="ORF">Amac_031960</name>
</gene>
<proteinExistence type="inferred from homology"/>
<dbReference type="Proteomes" id="UP000331127">
    <property type="component" value="Unassembled WGS sequence"/>
</dbReference>
<dbReference type="EMBL" id="BLAE01000016">
    <property type="protein sequence ID" value="GES09600.1"/>
    <property type="molecule type" value="Genomic_DNA"/>
</dbReference>
<keyword evidence="4 7" id="KW-0560">Oxidoreductase</keyword>
<dbReference type="PANTHER" id="PTHR46696:SF6">
    <property type="entry name" value="P450, PUTATIVE (EUROFUNG)-RELATED"/>
    <property type="match status" value="1"/>
</dbReference>
<evidence type="ECO:0000256" key="2">
    <source>
        <dbReference type="ARBA" id="ARBA00022617"/>
    </source>
</evidence>
<dbReference type="PROSITE" id="PS00086">
    <property type="entry name" value="CYTOCHROME_P450"/>
    <property type="match status" value="1"/>
</dbReference>
<dbReference type="GO" id="GO:0016705">
    <property type="term" value="F:oxidoreductase activity, acting on paired donors, with incorporation or reduction of molecular oxygen"/>
    <property type="evidence" value="ECO:0007669"/>
    <property type="project" value="InterPro"/>
</dbReference>
<reference evidence="8 9" key="1">
    <citation type="submission" date="2019-10" db="EMBL/GenBank/DDBJ databases">
        <title>Whole genome shotgun sequence of Acrocarpospora macrocephala NBRC 16266.</title>
        <authorList>
            <person name="Ichikawa N."/>
            <person name="Kimura A."/>
            <person name="Kitahashi Y."/>
            <person name="Komaki H."/>
            <person name="Oguchi A."/>
        </authorList>
    </citation>
    <scope>NUCLEOTIDE SEQUENCE [LARGE SCALE GENOMIC DNA]</scope>
    <source>
        <strain evidence="8 9">NBRC 16266</strain>
    </source>
</reference>
<dbReference type="Gene3D" id="1.10.630.10">
    <property type="entry name" value="Cytochrome P450"/>
    <property type="match status" value="1"/>
</dbReference>
<dbReference type="OrthoDB" id="502624at2"/>
<evidence type="ECO:0000256" key="6">
    <source>
        <dbReference type="ARBA" id="ARBA00023033"/>
    </source>
</evidence>
<dbReference type="SUPFAM" id="SSF48264">
    <property type="entry name" value="Cytochrome P450"/>
    <property type="match status" value="1"/>
</dbReference>
<dbReference type="GO" id="GO:0004497">
    <property type="term" value="F:monooxygenase activity"/>
    <property type="evidence" value="ECO:0007669"/>
    <property type="project" value="UniProtKB-KW"/>
</dbReference>
<dbReference type="PRINTS" id="PR00385">
    <property type="entry name" value="P450"/>
</dbReference>
<evidence type="ECO:0000256" key="5">
    <source>
        <dbReference type="ARBA" id="ARBA00023004"/>
    </source>
</evidence>
<comment type="caution">
    <text evidence="8">The sequence shown here is derived from an EMBL/GenBank/DDBJ whole genome shotgun (WGS) entry which is preliminary data.</text>
</comment>
<evidence type="ECO:0000313" key="9">
    <source>
        <dbReference type="Proteomes" id="UP000331127"/>
    </source>
</evidence>
<dbReference type="AlphaFoldDB" id="A0A5M3WM67"/>
<keyword evidence="3 7" id="KW-0479">Metal-binding</keyword>
<dbReference type="InterPro" id="IPR036396">
    <property type="entry name" value="Cyt_P450_sf"/>
</dbReference>
<dbReference type="RefSeq" id="WP_155355126.1">
    <property type="nucleotide sequence ID" value="NZ_BAAAHL010000040.1"/>
</dbReference>
<name>A0A5M3WM67_9ACTN</name>
<dbReference type="FunFam" id="1.10.630.10:FF:000018">
    <property type="entry name" value="Cytochrome P450 monooxygenase"/>
    <property type="match status" value="1"/>
</dbReference>
<keyword evidence="6 7" id="KW-0503">Monooxygenase</keyword>
<evidence type="ECO:0000256" key="7">
    <source>
        <dbReference type="RuleBase" id="RU000461"/>
    </source>
</evidence>
<keyword evidence="2 7" id="KW-0349">Heme</keyword>
<evidence type="ECO:0000256" key="3">
    <source>
        <dbReference type="ARBA" id="ARBA00022723"/>
    </source>
</evidence>
<evidence type="ECO:0000313" key="8">
    <source>
        <dbReference type="EMBL" id="GES09600.1"/>
    </source>
</evidence>
<accession>A0A5M3WM67</accession>
<evidence type="ECO:0000256" key="1">
    <source>
        <dbReference type="ARBA" id="ARBA00010617"/>
    </source>
</evidence>
<keyword evidence="9" id="KW-1185">Reference proteome</keyword>
<dbReference type="GO" id="GO:0005506">
    <property type="term" value="F:iron ion binding"/>
    <property type="evidence" value="ECO:0007669"/>
    <property type="project" value="InterPro"/>
</dbReference>
<dbReference type="InterPro" id="IPR001128">
    <property type="entry name" value="Cyt_P450"/>
</dbReference>
<dbReference type="PANTHER" id="PTHR46696">
    <property type="entry name" value="P450, PUTATIVE (EUROFUNG)-RELATED"/>
    <property type="match status" value="1"/>
</dbReference>
<dbReference type="InterPro" id="IPR002397">
    <property type="entry name" value="Cyt_P450_B"/>
</dbReference>
<organism evidence="8 9">
    <name type="scientific">Acrocarpospora macrocephala</name>
    <dbReference type="NCBI Taxonomy" id="150177"/>
    <lineage>
        <taxon>Bacteria</taxon>
        <taxon>Bacillati</taxon>
        <taxon>Actinomycetota</taxon>
        <taxon>Actinomycetes</taxon>
        <taxon>Streptosporangiales</taxon>
        <taxon>Streptosporangiaceae</taxon>
        <taxon>Acrocarpospora</taxon>
    </lineage>
</organism>
<comment type="similarity">
    <text evidence="1 7">Belongs to the cytochrome P450 family.</text>
</comment>
<dbReference type="Pfam" id="PF00067">
    <property type="entry name" value="p450"/>
    <property type="match status" value="1"/>
</dbReference>
<keyword evidence="5 7" id="KW-0408">Iron</keyword>
<evidence type="ECO:0000256" key="4">
    <source>
        <dbReference type="ARBA" id="ARBA00023002"/>
    </source>
</evidence>
<dbReference type="PRINTS" id="PR00359">
    <property type="entry name" value="BP450"/>
</dbReference>
<sequence>MTAPEPKVVFDHTDPEFMADVYTTVGELREKCSVVHSPRFGGFYAVTGHADVADAANDHHRFTPTGGITLPKVQLPTRSLPLESDPPEHGAYRRIIQPFFTLRRVAGMEDQVRRVVVEHIERFRHDGSVDLLKALALPVPAATIAMLLGMPADAWPELKDATSRTQIATERGDAEAAKQAVADLGRILRREVDDRRAQPRDDITSAIVHAKIDGQPIDPAIAFSMVQIIIVAGFDTTVYGIGSLLRLLATRPDLQARVRAGDRALRDHVIEESLRLDSPVFGLARSAVVDTELSGCPVPQGSRLLLCYGAANHDPAVFPEPEQFDPDRGNLRQHLAFGSGRHRCIGEHLAKMEIRVALEELLDRIPTFTLAPEAEVKLKVGNTRGPLNLPVIW</sequence>
<dbReference type="InterPro" id="IPR017972">
    <property type="entry name" value="Cyt_P450_CS"/>
</dbReference>